<dbReference type="RefSeq" id="WP_307404458.1">
    <property type="nucleotide sequence ID" value="NZ_JAUSUR010000001.1"/>
</dbReference>
<keyword evidence="1" id="KW-0472">Membrane</keyword>
<dbReference type="InterPro" id="IPR025699">
    <property type="entry name" value="ABC2_memb-like"/>
</dbReference>
<feature type="transmembrane region" description="Helical" evidence="1">
    <location>
        <begin position="138"/>
        <end position="159"/>
    </location>
</feature>
<organism evidence="2 3">
    <name type="scientific">Breznakia pachnodae</name>
    <dbReference type="NCBI Taxonomy" id="265178"/>
    <lineage>
        <taxon>Bacteria</taxon>
        <taxon>Bacillati</taxon>
        <taxon>Bacillota</taxon>
        <taxon>Erysipelotrichia</taxon>
        <taxon>Erysipelotrichales</taxon>
        <taxon>Erysipelotrichaceae</taxon>
        <taxon>Breznakia</taxon>
    </lineage>
</organism>
<keyword evidence="1" id="KW-0812">Transmembrane</keyword>
<reference evidence="2 3" key="1">
    <citation type="submission" date="2023-07" db="EMBL/GenBank/DDBJ databases">
        <title>Genomic Encyclopedia of Type Strains, Phase IV (KMG-IV): sequencing the most valuable type-strain genomes for metagenomic binning, comparative biology and taxonomic classification.</title>
        <authorList>
            <person name="Goeker M."/>
        </authorList>
    </citation>
    <scope>NUCLEOTIDE SEQUENCE [LARGE SCALE GENOMIC DNA]</scope>
    <source>
        <strain evidence="2 3">DSM 16784</strain>
    </source>
</reference>
<gene>
    <name evidence="2" type="ORF">J2S15_000119</name>
</gene>
<evidence type="ECO:0000313" key="2">
    <source>
        <dbReference type="EMBL" id="MDQ0359388.1"/>
    </source>
</evidence>
<proteinExistence type="predicted"/>
<comment type="caution">
    <text evidence="2">The sequence shown here is derived from an EMBL/GenBank/DDBJ whole genome shotgun (WGS) entry which is preliminary data.</text>
</comment>
<feature type="transmembrane region" description="Helical" evidence="1">
    <location>
        <begin position="12"/>
        <end position="31"/>
    </location>
</feature>
<feature type="transmembrane region" description="Helical" evidence="1">
    <location>
        <begin position="113"/>
        <end position="131"/>
    </location>
</feature>
<sequence>MKNLLYKEIRLAAHPNLFIFAALGCLVLVPAYPYSTIFLYGTLGPAITFMFARENNDAVYTALLPVKKSDVVKGKFMLILIAELGQLLLSVPFAILRYHLFSEGNAVGLNANIAFYGFGFIVYAMFNYIFFTRFYKTAYKVGTSFVLALIPVVLGMLVIESLGHIPFVQWIDSVAMNDMIYQLPILIVGIIVFTISIWITYKKSVKNFENVDL</sequence>
<feature type="transmembrane region" description="Helical" evidence="1">
    <location>
        <begin position="179"/>
        <end position="201"/>
    </location>
</feature>
<name>A0ABU0DXL8_9FIRM</name>
<dbReference type="Proteomes" id="UP001230220">
    <property type="component" value="Unassembled WGS sequence"/>
</dbReference>
<protein>
    <recommendedName>
        <fullName evidence="4">ABC-2 transporter permease</fullName>
    </recommendedName>
</protein>
<dbReference type="EMBL" id="JAUSUR010000001">
    <property type="protein sequence ID" value="MDQ0359388.1"/>
    <property type="molecule type" value="Genomic_DNA"/>
</dbReference>
<feature type="transmembrane region" description="Helical" evidence="1">
    <location>
        <begin position="76"/>
        <end position="101"/>
    </location>
</feature>
<keyword evidence="3" id="KW-1185">Reference proteome</keyword>
<dbReference type="PROSITE" id="PS51257">
    <property type="entry name" value="PROKAR_LIPOPROTEIN"/>
    <property type="match status" value="1"/>
</dbReference>
<evidence type="ECO:0000256" key="1">
    <source>
        <dbReference type="SAM" id="Phobius"/>
    </source>
</evidence>
<evidence type="ECO:0008006" key="4">
    <source>
        <dbReference type="Google" id="ProtNLM"/>
    </source>
</evidence>
<evidence type="ECO:0000313" key="3">
    <source>
        <dbReference type="Proteomes" id="UP001230220"/>
    </source>
</evidence>
<dbReference type="Pfam" id="PF13346">
    <property type="entry name" value="ABC2_membrane_5"/>
    <property type="match status" value="1"/>
</dbReference>
<accession>A0ABU0DXL8</accession>
<keyword evidence="1" id="KW-1133">Transmembrane helix</keyword>